<feature type="domain" description="ZAD" evidence="5">
    <location>
        <begin position="44"/>
        <end position="116"/>
    </location>
</feature>
<dbReference type="GO" id="GO:0005634">
    <property type="term" value="C:nucleus"/>
    <property type="evidence" value="ECO:0007669"/>
    <property type="project" value="InterPro"/>
</dbReference>
<feature type="binding site" evidence="2">
    <location>
        <position position="89"/>
    </location>
    <ligand>
        <name>Zn(2+)</name>
        <dbReference type="ChEBI" id="CHEBI:29105"/>
    </ligand>
</feature>
<feature type="compositionally biased region" description="Basic and acidic residues" evidence="3">
    <location>
        <begin position="473"/>
        <end position="482"/>
    </location>
</feature>
<keyword evidence="2" id="KW-0862">Zinc</keyword>
<organism evidence="6 7">
    <name type="scientific">Manduca sexta</name>
    <name type="common">Tobacco hawkmoth</name>
    <name type="synonym">Tobacco hornworm</name>
    <dbReference type="NCBI Taxonomy" id="7130"/>
    <lineage>
        <taxon>Eukaryota</taxon>
        <taxon>Metazoa</taxon>
        <taxon>Ecdysozoa</taxon>
        <taxon>Arthropoda</taxon>
        <taxon>Hexapoda</taxon>
        <taxon>Insecta</taxon>
        <taxon>Pterygota</taxon>
        <taxon>Neoptera</taxon>
        <taxon>Endopterygota</taxon>
        <taxon>Lepidoptera</taxon>
        <taxon>Glossata</taxon>
        <taxon>Ditrysia</taxon>
        <taxon>Bombycoidea</taxon>
        <taxon>Sphingidae</taxon>
        <taxon>Sphinginae</taxon>
        <taxon>Sphingini</taxon>
        <taxon>Manduca</taxon>
    </lineage>
</organism>
<feature type="compositionally biased region" description="Polar residues" evidence="3">
    <location>
        <begin position="443"/>
        <end position="459"/>
    </location>
</feature>
<reference evidence="6" key="1">
    <citation type="journal article" date="2016" name="Insect Biochem. Mol. Biol.">
        <title>Multifaceted biological insights from a draft genome sequence of the tobacco hornworm moth, Manduca sexta.</title>
        <authorList>
            <person name="Kanost M.R."/>
            <person name="Arrese E.L."/>
            <person name="Cao X."/>
            <person name="Chen Y.R."/>
            <person name="Chellapilla S."/>
            <person name="Goldsmith M.R."/>
            <person name="Grosse-Wilde E."/>
            <person name="Heckel D.G."/>
            <person name="Herndon N."/>
            <person name="Jiang H."/>
            <person name="Papanicolaou A."/>
            <person name="Qu J."/>
            <person name="Soulages J.L."/>
            <person name="Vogel H."/>
            <person name="Walters J."/>
            <person name="Waterhouse R.M."/>
            <person name="Ahn S.J."/>
            <person name="Almeida F.C."/>
            <person name="An C."/>
            <person name="Aqrawi P."/>
            <person name="Bretschneider A."/>
            <person name="Bryant W.B."/>
            <person name="Bucks S."/>
            <person name="Chao H."/>
            <person name="Chevignon G."/>
            <person name="Christen J.M."/>
            <person name="Clarke D.F."/>
            <person name="Dittmer N.T."/>
            <person name="Ferguson L.C.F."/>
            <person name="Garavelou S."/>
            <person name="Gordon K.H.J."/>
            <person name="Gunaratna R.T."/>
            <person name="Han Y."/>
            <person name="Hauser F."/>
            <person name="He Y."/>
            <person name="Heidel-Fischer H."/>
            <person name="Hirsh A."/>
            <person name="Hu Y."/>
            <person name="Jiang H."/>
            <person name="Kalra D."/>
            <person name="Klinner C."/>
            <person name="Konig C."/>
            <person name="Kovar C."/>
            <person name="Kroll A.R."/>
            <person name="Kuwar S.S."/>
            <person name="Lee S.L."/>
            <person name="Lehman R."/>
            <person name="Li K."/>
            <person name="Li Z."/>
            <person name="Liang H."/>
            <person name="Lovelace S."/>
            <person name="Lu Z."/>
            <person name="Mansfield J.H."/>
            <person name="McCulloch K.J."/>
            <person name="Mathew T."/>
            <person name="Morton B."/>
            <person name="Muzny D.M."/>
            <person name="Neunemann D."/>
            <person name="Ongeri F."/>
            <person name="Pauchet Y."/>
            <person name="Pu L.L."/>
            <person name="Pyrousis I."/>
            <person name="Rao X.J."/>
            <person name="Redding A."/>
            <person name="Roesel C."/>
            <person name="Sanchez-Gracia A."/>
            <person name="Schaack S."/>
            <person name="Shukla A."/>
            <person name="Tetreau G."/>
            <person name="Wang Y."/>
            <person name="Xiong G.H."/>
            <person name="Traut W."/>
            <person name="Walsh T.K."/>
            <person name="Worley K.C."/>
            <person name="Wu D."/>
            <person name="Wu W."/>
            <person name="Wu Y.Q."/>
            <person name="Zhang X."/>
            <person name="Zou Z."/>
            <person name="Zucker H."/>
            <person name="Briscoe A.D."/>
            <person name="Burmester T."/>
            <person name="Clem R.J."/>
            <person name="Feyereisen R."/>
            <person name="Grimmelikhuijzen C.J.P."/>
            <person name="Hamodrakas S.J."/>
            <person name="Hansson B.S."/>
            <person name="Huguet E."/>
            <person name="Jermiin L.S."/>
            <person name="Lan Q."/>
            <person name="Lehman H.K."/>
            <person name="Lorenzen M."/>
            <person name="Merzendorfer H."/>
            <person name="Michalopoulos I."/>
            <person name="Morton D.B."/>
            <person name="Muthukrishnan S."/>
            <person name="Oakeshott J.G."/>
            <person name="Palmer W."/>
            <person name="Park Y."/>
            <person name="Passarelli A.L."/>
            <person name="Rozas J."/>
            <person name="Schwartz L.M."/>
            <person name="Smith W."/>
            <person name="Southgate A."/>
            <person name="Vilcinskas A."/>
            <person name="Vogt R."/>
            <person name="Wang P."/>
            <person name="Werren J."/>
            <person name="Yu X.Q."/>
            <person name="Zhou J.J."/>
            <person name="Brown S.J."/>
            <person name="Scherer S.E."/>
            <person name="Richards S."/>
            <person name="Blissard G.W."/>
        </authorList>
    </citation>
    <scope>NUCLEOTIDE SEQUENCE</scope>
</reference>
<feature type="region of interest" description="Disordered" evidence="3">
    <location>
        <begin position="222"/>
        <end position="285"/>
    </location>
</feature>
<dbReference type="GO" id="GO:0008270">
    <property type="term" value="F:zinc ion binding"/>
    <property type="evidence" value="ECO:0007669"/>
    <property type="project" value="UniProtKB-UniRule"/>
</dbReference>
<accession>A0A922CHA5</accession>
<feature type="compositionally biased region" description="Polar residues" evidence="3">
    <location>
        <begin position="418"/>
        <end position="435"/>
    </location>
</feature>
<evidence type="ECO:0000259" key="4">
    <source>
        <dbReference type="PROSITE" id="PS50157"/>
    </source>
</evidence>
<feature type="domain" description="C2H2-type" evidence="4">
    <location>
        <begin position="656"/>
        <end position="683"/>
    </location>
</feature>
<feature type="compositionally biased region" description="Basic and acidic residues" evidence="3">
    <location>
        <begin position="396"/>
        <end position="408"/>
    </location>
</feature>
<dbReference type="SMART" id="SM00355">
    <property type="entry name" value="ZnF_C2H2"/>
    <property type="match status" value="1"/>
</dbReference>
<feature type="region of interest" description="Disordered" evidence="3">
    <location>
        <begin position="1"/>
        <end position="21"/>
    </location>
</feature>
<evidence type="ECO:0000256" key="3">
    <source>
        <dbReference type="SAM" id="MobiDB-lite"/>
    </source>
</evidence>
<keyword evidence="7" id="KW-1185">Reference proteome</keyword>
<dbReference type="SMART" id="SM00868">
    <property type="entry name" value="zf-AD"/>
    <property type="match status" value="1"/>
</dbReference>
<dbReference type="Proteomes" id="UP000791440">
    <property type="component" value="Unassembled WGS sequence"/>
</dbReference>
<evidence type="ECO:0000313" key="7">
    <source>
        <dbReference type="Proteomes" id="UP000791440"/>
    </source>
</evidence>
<feature type="region of interest" description="Disordered" evidence="3">
    <location>
        <begin position="334"/>
        <end position="538"/>
    </location>
</feature>
<dbReference type="PROSITE" id="PS51915">
    <property type="entry name" value="ZAD"/>
    <property type="match status" value="1"/>
</dbReference>
<feature type="compositionally biased region" description="Basic residues" evidence="3">
    <location>
        <begin position="1"/>
        <end position="12"/>
    </location>
</feature>
<protein>
    <submittedName>
        <fullName evidence="6">Uncharacterized protein</fullName>
    </submittedName>
</protein>
<feature type="compositionally biased region" description="Pro residues" evidence="3">
    <location>
        <begin position="336"/>
        <end position="345"/>
    </location>
</feature>
<comment type="caution">
    <text evidence="6">The sequence shown here is derived from an EMBL/GenBank/DDBJ whole genome shotgun (WGS) entry which is preliminary data.</text>
</comment>
<dbReference type="SUPFAM" id="SSF57716">
    <property type="entry name" value="Glucocorticoid receptor-like (DNA-binding domain)"/>
    <property type="match status" value="1"/>
</dbReference>
<name>A0A922CHA5_MANSE</name>
<dbReference type="Gene3D" id="3.30.160.60">
    <property type="entry name" value="Classic Zinc Finger"/>
    <property type="match status" value="1"/>
</dbReference>
<feature type="region of interest" description="Disordered" evidence="3">
    <location>
        <begin position="680"/>
        <end position="701"/>
    </location>
</feature>
<feature type="compositionally biased region" description="Basic and acidic residues" evidence="3">
    <location>
        <begin position="571"/>
        <end position="591"/>
    </location>
</feature>
<feature type="compositionally biased region" description="Polar residues" evidence="3">
    <location>
        <begin position="528"/>
        <end position="538"/>
    </location>
</feature>
<dbReference type="EMBL" id="JH668330">
    <property type="protein sequence ID" value="KAG6446121.1"/>
    <property type="molecule type" value="Genomic_DNA"/>
</dbReference>
<feature type="compositionally biased region" description="Polar residues" evidence="3">
    <location>
        <begin position="229"/>
        <end position="238"/>
    </location>
</feature>
<proteinExistence type="predicted"/>
<evidence type="ECO:0000259" key="5">
    <source>
        <dbReference type="PROSITE" id="PS51915"/>
    </source>
</evidence>
<gene>
    <name evidence="6" type="ORF">O3G_MSEX004314</name>
</gene>
<feature type="compositionally biased region" description="Basic and acidic residues" evidence="3">
    <location>
        <begin position="351"/>
        <end position="383"/>
    </location>
</feature>
<evidence type="ECO:0000313" key="6">
    <source>
        <dbReference type="EMBL" id="KAG6446121.1"/>
    </source>
</evidence>
<feature type="compositionally biased region" description="Basic and acidic residues" evidence="3">
    <location>
        <begin position="680"/>
        <end position="693"/>
    </location>
</feature>
<dbReference type="PROSITE" id="PS50157">
    <property type="entry name" value="ZINC_FINGER_C2H2_2"/>
    <property type="match status" value="1"/>
</dbReference>
<dbReference type="InterPro" id="IPR012934">
    <property type="entry name" value="Znf_AD"/>
</dbReference>
<dbReference type="AlphaFoldDB" id="A0A922CHA5"/>
<feature type="binding site" evidence="2">
    <location>
        <position position="92"/>
    </location>
    <ligand>
        <name>Zn(2+)</name>
        <dbReference type="ChEBI" id="CHEBI:29105"/>
    </ligand>
</feature>
<evidence type="ECO:0000256" key="2">
    <source>
        <dbReference type="PROSITE-ProRule" id="PRU01263"/>
    </source>
</evidence>
<keyword evidence="1" id="KW-0863">Zinc-finger</keyword>
<feature type="binding site" evidence="2">
    <location>
        <position position="49"/>
    </location>
    <ligand>
        <name>Zn(2+)</name>
        <dbReference type="ChEBI" id="CHEBI:29105"/>
    </ligand>
</feature>
<feature type="binding site" evidence="2">
    <location>
        <position position="46"/>
    </location>
    <ligand>
        <name>Zn(2+)</name>
        <dbReference type="ChEBI" id="CHEBI:29105"/>
    </ligand>
</feature>
<feature type="region of interest" description="Disordered" evidence="3">
    <location>
        <begin position="567"/>
        <end position="591"/>
    </location>
</feature>
<sequence length="701" mass="77977">MAKKKVKSKASKSSHAVKSSAVNPNHDDVIAAALSTVNTPVLLKVCRLCETKDGPFLNIFDSDRSTARKIDYLMPFGIAEYDDLPHKICFRCSAKVEELHEFVQKCIKTQQSLHEALGKKAPLLTKNNLRTQWEEKLNKSNISNDDICNALIKKAMEGIKDIPLDPNLEEDDDKPLRPKISKIGAEAVTVKKELQNTMKTDNDTDVTLKNLRLSIEKCDNHLNPGGLSAANNSTVSVKTSEDVCRNSKTDAQQENKQNAPNKNKHTDSEEEEKLKKRQKSDPPFNIMDHVTTIKVNSVGILFQCKLCNRNFLKKEVVENHGCAKNGIPKIDLTANFPPPEPPKPPNTVKYIKLDNTKRPSAIKDKAEVENKKVPPEATAEKPKIKTKIGPASKVKKYTENESQKESSEKNTSTSESSVAHTSPVVSFPTNPNTNVLYKLVPGPNNTFTLVSGNSTVNQEATEETSQKGKKRKASDENQDSRKPLSHTKSKPETPNGEVIDLETETETVPPPVGQPYPVGLFQTRPHHSTTYPLAGTSETPAFTTPAMKKQSYTVVQTGNPSKLVISTKSKASTEEVPRKRPKKTKPEENPKVVKEPYSVTIEDVTPPKDPGFFTFINVDPLLQPSYVLPTNNIIQESQISTSTPAVKNKTEAKDKYSCNMCGEGFSREKKLLTHIQSHYNKMDEEDKLREKNLSKRRGKKS</sequence>
<dbReference type="InterPro" id="IPR013087">
    <property type="entry name" value="Znf_C2H2_type"/>
</dbReference>
<feature type="compositionally biased region" description="Basic and acidic residues" evidence="3">
    <location>
        <begin position="239"/>
        <end position="253"/>
    </location>
</feature>
<keyword evidence="2" id="KW-0479">Metal-binding</keyword>
<dbReference type="PROSITE" id="PS00028">
    <property type="entry name" value="ZINC_FINGER_C2H2_1"/>
    <property type="match status" value="1"/>
</dbReference>
<evidence type="ECO:0000256" key="1">
    <source>
        <dbReference type="PROSITE-ProRule" id="PRU00042"/>
    </source>
</evidence>
<dbReference type="Gene3D" id="3.40.1800.20">
    <property type="match status" value="1"/>
</dbReference>
<dbReference type="Pfam" id="PF07776">
    <property type="entry name" value="zf-AD"/>
    <property type="match status" value="1"/>
</dbReference>
<reference evidence="6" key="2">
    <citation type="submission" date="2020-12" db="EMBL/GenBank/DDBJ databases">
        <authorList>
            <person name="Kanost M."/>
        </authorList>
    </citation>
    <scope>NUCLEOTIDE SEQUENCE</scope>
</reference>